<accession>A0A4S3M4X9</accession>
<feature type="transmembrane region" description="Helical" evidence="6">
    <location>
        <begin position="272"/>
        <end position="293"/>
    </location>
</feature>
<dbReference type="InterPro" id="IPR023214">
    <property type="entry name" value="HAD_sf"/>
</dbReference>
<dbReference type="Pfam" id="PF12710">
    <property type="entry name" value="HAD"/>
    <property type="match status" value="1"/>
</dbReference>
<dbReference type="CDD" id="cd13963">
    <property type="entry name" value="PT_UbiA_2"/>
    <property type="match status" value="1"/>
</dbReference>
<dbReference type="Proteomes" id="UP000306113">
    <property type="component" value="Unassembled WGS sequence"/>
</dbReference>
<reference evidence="7 8" key="1">
    <citation type="submission" date="2019-04" db="EMBL/GenBank/DDBJ databases">
        <title>Draft genome sequence of Youngimonas vesicularis.</title>
        <authorList>
            <person name="Hameed A."/>
        </authorList>
    </citation>
    <scope>NUCLEOTIDE SEQUENCE [LARGE SCALE GENOMIC DNA]</scope>
    <source>
        <strain evidence="7 8">CC-AMW-E</strain>
    </source>
</reference>
<dbReference type="NCBIfam" id="NF006088">
    <property type="entry name" value="PRK08238.1"/>
    <property type="match status" value="1"/>
</dbReference>
<proteinExistence type="predicted"/>
<evidence type="ECO:0000256" key="3">
    <source>
        <dbReference type="ARBA" id="ARBA00022692"/>
    </source>
</evidence>
<keyword evidence="2" id="KW-1003">Cell membrane</keyword>
<evidence type="ECO:0000256" key="6">
    <source>
        <dbReference type="SAM" id="Phobius"/>
    </source>
</evidence>
<sequence length="489" mass="53295">MTQTAQTSLPSADVPLFVDLDGTLIRTDVAEEMLVRGMRSAKAMRQALAAYRADGLGGLKRALSREVGFRADLLPYDPHVMDYIRTARAAGRQVILATAADRDVAEEVAAYTGLFDAILASDPGSNLKGEAKLAAIRAMAGNGPFEYLGDSTADLPIWQAAPWRGFARIPQAAQALATPDHTTLRPGTRPAMLPALRRAMRPHQWAKNVLVLAPLLFTHLYGDPVSILRALLAFAVFSICASSVYLLNDVLDIEADRAHPTKKTRPFAAGDLLPRHGVIGSVGLLAIALGLAFGVLGPAFGVTMLAYFGLTTAYSFVLKTYSTVDVVALALLYTLRIIAGAVALHTFPSPWLLTFSMFFFLSLAYLKRYIELSKATGTQRLAARNYWASDLTVVQTFGIANGALSLLTLAEYVTSAEVIARYETPGILWLMIPVMMFWTYRAWMWANRGMIGDDPVVFASKDRISRITGLVVLCIFIAARYLSIPWMTP</sequence>
<dbReference type="RefSeq" id="WP_136340544.1">
    <property type="nucleotide sequence ID" value="NZ_SSMD01000011.1"/>
</dbReference>
<evidence type="ECO:0000313" key="7">
    <source>
        <dbReference type="EMBL" id="THD71588.1"/>
    </source>
</evidence>
<protein>
    <submittedName>
        <fullName evidence="7">UbiA family prenyltransferase</fullName>
    </submittedName>
</protein>
<evidence type="ECO:0000256" key="1">
    <source>
        <dbReference type="ARBA" id="ARBA00004141"/>
    </source>
</evidence>
<dbReference type="EMBL" id="SSMD01000011">
    <property type="protein sequence ID" value="THD71588.1"/>
    <property type="molecule type" value="Genomic_DNA"/>
</dbReference>
<feature type="transmembrane region" description="Helical" evidence="6">
    <location>
        <begin position="350"/>
        <end position="366"/>
    </location>
</feature>
<dbReference type="Gene3D" id="1.10.357.140">
    <property type="entry name" value="UbiA prenyltransferase"/>
    <property type="match status" value="1"/>
</dbReference>
<dbReference type="Pfam" id="PF01040">
    <property type="entry name" value="UbiA"/>
    <property type="match status" value="1"/>
</dbReference>
<dbReference type="OrthoDB" id="9803632at2"/>
<keyword evidence="5 6" id="KW-0472">Membrane</keyword>
<comment type="caution">
    <text evidence="7">The sequence shown here is derived from an EMBL/GenBank/DDBJ whole genome shotgun (WGS) entry which is preliminary data.</text>
</comment>
<evidence type="ECO:0000256" key="4">
    <source>
        <dbReference type="ARBA" id="ARBA00022989"/>
    </source>
</evidence>
<feature type="transmembrane region" description="Helical" evidence="6">
    <location>
        <begin position="467"/>
        <end position="487"/>
    </location>
</feature>
<keyword evidence="7" id="KW-0808">Transferase</keyword>
<dbReference type="InterPro" id="IPR036412">
    <property type="entry name" value="HAD-like_sf"/>
</dbReference>
<keyword evidence="8" id="KW-1185">Reference proteome</keyword>
<dbReference type="AlphaFoldDB" id="A0A4S3M4X9"/>
<organism evidence="7 8">
    <name type="scientific">Thalassobius vesicularis</name>
    <dbReference type="NCBI Taxonomy" id="1294297"/>
    <lineage>
        <taxon>Bacteria</taxon>
        <taxon>Pseudomonadati</taxon>
        <taxon>Pseudomonadota</taxon>
        <taxon>Alphaproteobacteria</taxon>
        <taxon>Rhodobacterales</taxon>
        <taxon>Roseobacteraceae</taxon>
        <taxon>Thalassovita</taxon>
    </lineage>
</organism>
<dbReference type="SUPFAM" id="SSF56784">
    <property type="entry name" value="HAD-like"/>
    <property type="match status" value="1"/>
</dbReference>
<dbReference type="GO" id="GO:0016765">
    <property type="term" value="F:transferase activity, transferring alkyl or aryl (other than methyl) groups"/>
    <property type="evidence" value="ECO:0007669"/>
    <property type="project" value="InterPro"/>
</dbReference>
<evidence type="ECO:0000313" key="8">
    <source>
        <dbReference type="Proteomes" id="UP000306113"/>
    </source>
</evidence>
<gene>
    <name evidence="7" type="ORF">E7681_17440</name>
</gene>
<feature type="transmembrane region" description="Helical" evidence="6">
    <location>
        <begin position="227"/>
        <end position="251"/>
    </location>
</feature>
<feature type="transmembrane region" description="Helical" evidence="6">
    <location>
        <begin position="299"/>
        <end position="317"/>
    </location>
</feature>
<evidence type="ECO:0000256" key="2">
    <source>
        <dbReference type="ARBA" id="ARBA00022475"/>
    </source>
</evidence>
<keyword evidence="3 6" id="KW-0812">Transmembrane</keyword>
<dbReference type="InterPro" id="IPR000537">
    <property type="entry name" value="UbiA_prenyltransferase"/>
</dbReference>
<dbReference type="InterPro" id="IPR044878">
    <property type="entry name" value="UbiA_sf"/>
</dbReference>
<feature type="transmembrane region" description="Helical" evidence="6">
    <location>
        <begin position="324"/>
        <end position="344"/>
    </location>
</feature>
<feature type="transmembrane region" description="Helical" evidence="6">
    <location>
        <begin position="427"/>
        <end position="446"/>
    </location>
</feature>
<evidence type="ECO:0000256" key="5">
    <source>
        <dbReference type="ARBA" id="ARBA00023136"/>
    </source>
</evidence>
<dbReference type="GO" id="GO:0016020">
    <property type="term" value="C:membrane"/>
    <property type="evidence" value="ECO:0007669"/>
    <property type="project" value="UniProtKB-SubCell"/>
</dbReference>
<feature type="transmembrane region" description="Helical" evidence="6">
    <location>
        <begin position="387"/>
        <end position="407"/>
    </location>
</feature>
<comment type="subcellular location">
    <subcellularLocation>
        <location evidence="1">Membrane</location>
        <topology evidence="1">Multi-pass membrane protein</topology>
    </subcellularLocation>
</comment>
<dbReference type="Gene3D" id="3.40.50.1000">
    <property type="entry name" value="HAD superfamily/HAD-like"/>
    <property type="match status" value="1"/>
</dbReference>
<keyword evidence="4 6" id="KW-1133">Transmembrane helix</keyword>
<name>A0A4S3M4X9_9RHOB</name>